<sequence>MIKMMCSHMYRILKNKRSWLSFCIVLCIPFFEIVQLLMYQKNSNEVFHPAFAFFLTGSSIGHAPQIMLIWFLPIYFLMLVADDPIQDYQTGYRYILISKIGKKKYVLHKMLLSFVLSFVTMLVALAVNFMTVSIIFSGGTFTKGVMDLNIEDNTLFQFSVNHPYIAILVFSIISCFMSGLAGLLGSSMSLFFLDRKYAYAASFLVWFLMILKRDSIVYLFQPFTEYGLGVLVPTILFAKFVFLLIAIFVFVYEVKYNES</sequence>
<proteinExistence type="predicted"/>
<feature type="transmembrane region" description="Helical" evidence="1">
    <location>
        <begin position="164"/>
        <end position="185"/>
    </location>
</feature>
<evidence type="ECO:0000313" key="3">
    <source>
        <dbReference type="Proteomes" id="UP000230559"/>
    </source>
</evidence>
<feature type="transmembrane region" description="Helical" evidence="1">
    <location>
        <begin position="60"/>
        <end position="81"/>
    </location>
</feature>
<dbReference type="InterPro" id="IPR024295">
    <property type="entry name" value="DUF2705"/>
</dbReference>
<protein>
    <submittedName>
        <fullName evidence="2">Uncharacterized protein</fullName>
    </submittedName>
</protein>
<feature type="transmembrane region" description="Helical" evidence="1">
    <location>
        <begin position="226"/>
        <end position="252"/>
    </location>
</feature>
<feature type="transmembrane region" description="Helical" evidence="1">
    <location>
        <begin position="111"/>
        <end position="136"/>
    </location>
</feature>
<dbReference type="EMBL" id="PEDM01000012">
    <property type="protein sequence ID" value="PIC04948.1"/>
    <property type="molecule type" value="Genomic_DNA"/>
</dbReference>
<dbReference type="Proteomes" id="UP000230559">
    <property type="component" value="Unassembled WGS sequence"/>
</dbReference>
<reference evidence="2 3" key="1">
    <citation type="submission" date="2017-10" db="EMBL/GenBank/DDBJ databases">
        <title>Draft genome sequence of Anoxybacillus flavithermus KU2-6-11 from caldera Uzon (Russia:Kamchtka).</title>
        <authorList>
            <person name="Korzhuk A.V."/>
            <person name="Rozanov A.S."/>
            <person name="Bryanskaya A.V."/>
            <person name="Peltek S.E."/>
        </authorList>
    </citation>
    <scope>NUCLEOTIDE SEQUENCE [LARGE SCALE GENOMIC DNA]</scope>
    <source>
        <strain evidence="2 3">KU2-6_11</strain>
    </source>
</reference>
<feature type="transmembrane region" description="Helical" evidence="1">
    <location>
        <begin position="197"/>
        <end position="220"/>
    </location>
</feature>
<accession>A0A2G5RQ13</accession>
<gene>
    <name evidence="2" type="ORF">CS060_07420</name>
</gene>
<name>A0A2G5RQ13_9BACL</name>
<evidence type="ECO:0000313" key="2">
    <source>
        <dbReference type="EMBL" id="PIC04948.1"/>
    </source>
</evidence>
<keyword evidence="1" id="KW-0472">Membrane</keyword>
<dbReference type="Pfam" id="PF10920">
    <property type="entry name" value="DUF2705"/>
    <property type="match status" value="1"/>
</dbReference>
<dbReference type="AlphaFoldDB" id="A0A2G5RQ13"/>
<evidence type="ECO:0000256" key="1">
    <source>
        <dbReference type="SAM" id="Phobius"/>
    </source>
</evidence>
<organism evidence="2 3">
    <name type="scientific">Anoxybacillus flavithermus</name>
    <dbReference type="NCBI Taxonomy" id="33934"/>
    <lineage>
        <taxon>Bacteria</taxon>
        <taxon>Bacillati</taxon>
        <taxon>Bacillota</taxon>
        <taxon>Bacilli</taxon>
        <taxon>Bacillales</taxon>
        <taxon>Anoxybacillaceae</taxon>
        <taxon>Anoxybacillus</taxon>
    </lineage>
</organism>
<comment type="caution">
    <text evidence="2">The sequence shown here is derived from an EMBL/GenBank/DDBJ whole genome shotgun (WGS) entry which is preliminary data.</text>
</comment>
<keyword evidence="1" id="KW-1133">Transmembrane helix</keyword>
<keyword evidence="1" id="KW-0812">Transmembrane</keyword>